<evidence type="ECO:0000313" key="2">
    <source>
        <dbReference type="Proteomes" id="UP000440498"/>
    </source>
</evidence>
<accession>A0A6A7N3V1</accession>
<dbReference type="SUPFAM" id="SSF55961">
    <property type="entry name" value="Bet v1-like"/>
    <property type="match status" value="1"/>
</dbReference>
<dbReference type="Gene3D" id="3.30.530.20">
    <property type="match status" value="1"/>
</dbReference>
<reference evidence="1 2" key="1">
    <citation type="submission" date="2019-10" db="EMBL/GenBank/DDBJ databases">
        <title>Two novel species isolated from a subtropical stream in China.</title>
        <authorList>
            <person name="Lu H."/>
        </authorList>
    </citation>
    <scope>NUCLEOTIDE SEQUENCE [LARGE SCALE GENOMIC DNA]</scope>
    <source>
        <strain evidence="1 2">FT29W</strain>
    </source>
</reference>
<gene>
    <name evidence="1" type="ORF">GEV02_16400</name>
</gene>
<dbReference type="RefSeq" id="WP_152839008.1">
    <property type="nucleotide sequence ID" value="NZ_WHUG01000006.1"/>
</dbReference>
<proteinExistence type="predicted"/>
<organism evidence="1 2">
    <name type="scientific">Rugamonas aquatica</name>
    <dbReference type="NCBI Taxonomy" id="2743357"/>
    <lineage>
        <taxon>Bacteria</taxon>
        <taxon>Pseudomonadati</taxon>
        <taxon>Pseudomonadota</taxon>
        <taxon>Betaproteobacteria</taxon>
        <taxon>Burkholderiales</taxon>
        <taxon>Oxalobacteraceae</taxon>
        <taxon>Telluria group</taxon>
        <taxon>Rugamonas</taxon>
    </lineage>
</organism>
<dbReference type="Proteomes" id="UP000440498">
    <property type="component" value="Unassembled WGS sequence"/>
</dbReference>
<keyword evidence="2" id="KW-1185">Reference proteome</keyword>
<evidence type="ECO:0000313" key="1">
    <source>
        <dbReference type="EMBL" id="MQA39733.1"/>
    </source>
</evidence>
<evidence type="ECO:0008006" key="3">
    <source>
        <dbReference type="Google" id="ProtNLM"/>
    </source>
</evidence>
<sequence>MIVDVQIAINASRAAVWATITDIENAAKTISGIDDIEIVEKPASGLVGLRWRETRMLFGKPATAEKWITEAVENETYTTKAESDGFVFLCIKRIAESSDGATLAETHISQPQGVVAKLMSIPMSLFFKGVAKKAVMQDLIDIKTAVEQRGQV</sequence>
<dbReference type="AlphaFoldDB" id="A0A6A7N3V1"/>
<dbReference type="EMBL" id="WHUG01000006">
    <property type="protein sequence ID" value="MQA39733.1"/>
    <property type="molecule type" value="Genomic_DNA"/>
</dbReference>
<name>A0A6A7N3V1_9BURK</name>
<comment type="caution">
    <text evidence="1">The sequence shown here is derived from an EMBL/GenBank/DDBJ whole genome shotgun (WGS) entry which is preliminary data.</text>
</comment>
<dbReference type="InterPro" id="IPR023393">
    <property type="entry name" value="START-like_dom_sf"/>
</dbReference>
<protein>
    <recommendedName>
        <fullName evidence="3">SRPBCC family protein</fullName>
    </recommendedName>
</protein>